<keyword evidence="1" id="KW-0812">Transmembrane</keyword>
<evidence type="ECO:0000313" key="2">
    <source>
        <dbReference type="EMBL" id="PWK17779.1"/>
    </source>
</evidence>
<dbReference type="AlphaFoldDB" id="A0A316DKK8"/>
<gene>
    <name evidence="2" type="ORF">LX78_02570</name>
</gene>
<protein>
    <recommendedName>
        <fullName evidence="4">PH (Pleckstrin Homology) domain-containing protein</fullName>
    </recommendedName>
</protein>
<sequence length="167" mass="19390">MNIFFKEEQRFSQWWLWLIMIGLGNIPIFGIYKQFILGEKFGNNPMSDLGLIIFSIFIFGIIILFWFMRLKTEINNNKIHVSFFPFVNKDILWTDVKSAKVIKYGFVGYGIRIGMAHGTVYNTSGNKGLSLELFSGKKYIIGTQKDAELERVLKKVTTKHELKSEAY</sequence>
<feature type="transmembrane region" description="Helical" evidence="1">
    <location>
        <begin position="49"/>
        <end position="68"/>
    </location>
</feature>
<keyword evidence="3" id="KW-1185">Reference proteome</keyword>
<evidence type="ECO:0000313" key="3">
    <source>
        <dbReference type="Proteomes" id="UP000245430"/>
    </source>
</evidence>
<keyword evidence="1" id="KW-0472">Membrane</keyword>
<keyword evidence="1" id="KW-1133">Transmembrane helix</keyword>
<feature type="transmembrane region" description="Helical" evidence="1">
    <location>
        <begin position="14"/>
        <end position="37"/>
    </location>
</feature>
<dbReference type="Proteomes" id="UP000245430">
    <property type="component" value="Unassembled WGS sequence"/>
</dbReference>
<evidence type="ECO:0008006" key="4">
    <source>
        <dbReference type="Google" id="ProtNLM"/>
    </source>
</evidence>
<comment type="caution">
    <text evidence="2">The sequence shown here is derived from an EMBL/GenBank/DDBJ whole genome shotgun (WGS) entry which is preliminary data.</text>
</comment>
<dbReference type="OrthoDB" id="582675at2"/>
<reference evidence="2 3" key="1">
    <citation type="submission" date="2018-05" db="EMBL/GenBank/DDBJ databases">
        <title>Genomic Encyclopedia of Archaeal and Bacterial Type Strains, Phase II (KMG-II): from individual species to whole genera.</title>
        <authorList>
            <person name="Goeker M."/>
        </authorList>
    </citation>
    <scope>NUCLEOTIDE SEQUENCE [LARGE SCALE GENOMIC DNA]</scope>
    <source>
        <strain evidence="2 3">DSM 22637</strain>
    </source>
</reference>
<organism evidence="2 3">
    <name type="scientific">Xanthomarina spongicola</name>
    <dbReference type="NCBI Taxonomy" id="570520"/>
    <lineage>
        <taxon>Bacteria</taxon>
        <taxon>Pseudomonadati</taxon>
        <taxon>Bacteroidota</taxon>
        <taxon>Flavobacteriia</taxon>
        <taxon>Flavobacteriales</taxon>
        <taxon>Flavobacteriaceae</taxon>
        <taxon>Xanthomarina</taxon>
    </lineage>
</organism>
<dbReference type="EMBL" id="QGGP01000007">
    <property type="protein sequence ID" value="PWK17779.1"/>
    <property type="molecule type" value="Genomic_DNA"/>
</dbReference>
<accession>A0A316DKK8</accession>
<name>A0A316DKK8_9FLAO</name>
<proteinExistence type="predicted"/>
<dbReference type="RefSeq" id="WP_109683066.1">
    <property type="nucleotide sequence ID" value="NZ_QGGP01000007.1"/>
</dbReference>
<evidence type="ECO:0000256" key="1">
    <source>
        <dbReference type="SAM" id="Phobius"/>
    </source>
</evidence>